<keyword evidence="4" id="KW-0598">Phosphotransferase system</keyword>
<dbReference type="InterPro" id="IPR003188">
    <property type="entry name" value="PTS_IIA_lac/cel"/>
</dbReference>
<sequence>MQQLSKTTETAFGLIAKAGEAKSYIFEAMFAAKEARFDEASNLIEKADVLLTEAHQIQFKLLSDESNGANDVEVNFIMVHAQDHLMTTILAKELMMEIIENKKEIYELKEKM</sequence>
<keyword evidence="6" id="KW-0479">Metal-binding</keyword>
<gene>
    <name evidence="8" type="ORF">EDD63_10389</name>
</gene>
<dbReference type="InterPro" id="IPR036542">
    <property type="entry name" value="PTS_IIA_lac/cel_sf"/>
</dbReference>
<evidence type="ECO:0000256" key="3">
    <source>
        <dbReference type="ARBA" id="ARBA00022679"/>
    </source>
</evidence>
<dbReference type="GO" id="GO:0046872">
    <property type="term" value="F:metal ion binding"/>
    <property type="evidence" value="ECO:0007669"/>
    <property type="project" value="UniProtKB-KW"/>
</dbReference>
<dbReference type="SUPFAM" id="SSF46973">
    <property type="entry name" value="Enzyme IIa from lactose specific PTS, IIa-lac"/>
    <property type="match status" value="1"/>
</dbReference>
<accession>A0A4R8A5Y8</accession>
<name>A0A4R8A5Y8_9FIRM</name>
<dbReference type="Pfam" id="PF02255">
    <property type="entry name" value="PTS_IIA"/>
    <property type="match status" value="1"/>
</dbReference>
<dbReference type="RefSeq" id="WP_243833718.1">
    <property type="nucleotide sequence ID" value="NZ_SODD01000003.1"/>
</dbReference>
<evidence type="ECO:0000256" key="6">
    <source>
        <dbReference type="PIRSR" id="PIRSR000699-2"/>
    </source>
</evidence>
<evidence type="ECO:0000313" key="9">
    <source>
        <dbReference type="Proteomes" id="UP000294743"/>
    </source>
</evidence>
<evidence type="ECO:0000256" key="7">
    <source>
        <dbReference type="PROSITE-ProRule" id="PRU00418"/>
    </source>
</evidence>
<comment type="cofactor">
    <cofactor evidence="6">
        <name>Mg(2+)</name>
        <dbReference type="ChEBI" id="CHEBI:18420"/>
    </cofactor>
    <text evidence="6">Binds 1 Mg(2+) ion per trimer.</text>
</comment>
<organism evidence="8 9">
    <name type="scientific">Breznakia blatticola</name>
    <dbReference type="NCBI Taxonomy" id="1754012"/>
    <lineage>
        <taxon>Bacteria</taxon>
        <taxon>Bacillati</taxon>
        <taxon>Bacillota</taxon>
        <taxon>Erysipelotrichia</taxon>
        <taxon>Erysipelotrichales</taxon>
        <taxon>Erysipelotrichaceae</taxon>
        <taxon>Breznakia</taxon>
    </lineage>
</organism>
<comment type="caution">
    <text evidence="8">The sequence shown here is derived from an EMBL/GenBank/DDBJ whole genome shotgun (WGS) entry which is preliminary data.</text>
</comment>
<dbReference type="GO" id="GO:0016740">
    <property type="term" value="F:transferase activity"/>
    <property type="evidence" value="ECO:0007669"/>
    <property type="project" value="UniProtKB-KW"/>
</dbReference>
<evidence type="ECO:0000256" key="4">
    <source>
        <dbReference type="ARBA" id="ARBA00022683"/>
    </source>
</evidence>
<dbReference type="PIRSF" id="PIRSF000699">
    <property type="entry name" value="PTS_IILac_III"/>
    <property type="match status" value="1"/>
</dbReference>
<dbReference type="AlphaFoldDB" id="A0A4R8A5Y8"/>
<dbReference type="PANTHER" id="PTHR34382:SF7">
    <property type="entry name" value="PTS SYSTEM N,N'-DIACETYLCHITOBIOSE-SPECIFIC EIIA COMPONENT"/>
    <property type="match status" value="1"/>
</dbReference>
<evidence type="ECO:0000256" key="2">
    <source>
        <dbReference type="ARBA" id="ARBA00022597"/>
    </source>
</evidence>
<keyword evidence="3" id="KW-0808">Transferase</keyword>
<dbReference type="GO" id="GO:0009401">
    <property type="term" value="P:phosphoenolpyruvate-dependent sugar phosphotransferase system"/>
    <property type="evidence" value="ECO:0007669"/>
    <property type="project" value="UniProtKB-KW"/>
</dbReference>
<evidence type="ECO:0000313" key="8">
    <source>
        <dbReference type="EMBL" id="TDW25802.1"/>
    </source>
</evidence>
<keyword evidence="2" id="KW-0762">Sugar transport</keyword>
<dbReference type="Proteomes" id="UP000294743">
    <property type="component" value="Unassembled WGS sequence"/>
</dbReference>
<evidence type="ECO:0000256" key="5">
    <source>
        <dbReference type="PIRSR" id="PIRSR000699-1"/>
    </source>
</evidence>
<dbReference type="Gene3D" id="1.20.58.80">
    <property type="entry name" value="Phosphotransferase system, lactose/cellobiose-type IIA subunit"/>
    <property type="match status" value="1"/>
</dbReference>
<evidence type="ECO:0000256" key="1">
    <source>
        <dbReference type="ARBA" id="ARBA00022448"/>
    </source>
</evidence>
<dbReference type="EMBL" id="SODD01000003">
    <property type="protein sequence ID" value="TDW25802.1"/>
    <property type="molecule type" value="Genomic_DNA"/>
</dbReference>
<keyword evidence="6" id="KW-0460">Magnesium</keyword>
<feature type="active site" description="Tele-phosphohistidine intermediate" evidence="5">
    <location>
        <position position="80"/>
    </location>
</feature>
<feature type="modified residue" description="Phosphohistidine; by HPr" evidence="7">
    <location>
        <position position="80"/>
    </location>
</feature>
<dbReference type="PROSITE" id="PS51095">
    <property type="entry name" value="PTS_EIIA_TYPE_3"/>
    <property type="match status" value="1"/>
</dbReference>
<reference evidence="8 9" key="1">
    <citation type="submission" date="2019-03" db="EMBL/GenBank/DDBJ databases">
        <title>Genomic Encyclopedia of Type Strains, Phase IV (KMG-IV): sequencing the most valuable type-strain genomes for metagenomic binning, comparative biology and taxonomic classification.</title>
        <authorList>
            <person name="Goeker M."/>
        </authorList>
    </citation>
    <scope>NUCLEOTIDE SEQUENCE [LARGE SCALE GENOMIC DNA]</scope>
    <source>
        <strain evidence="8 9">DSM 28867</strain>
    </source>
</reference>
<protein>
    <submittedName>
        <fullName evidence="8">PTS system N,N'-diacetylchitobiose-specific IIA component (Lac family)</fullName>
    </submittedName>
</protein>
<keyword evidence="1" id="KW-0813">Transport</keyword>
<feature type="binding site" evidence="6">
    <location>
        <position position="83"/>
    </location>
    <ligand>
        <name>Mg(2+)</name>
        <dbReference type="ChEBI" id="CHEBI:18420"/>
        <note>ligand shared between all trimeric partners</note>
    </ligand>
</feature>
<proteinExistence type="predicted"/>
<keyword evidence="9" id="KW-1185">Reference proteome</keyword>
<dbReference type="PANTHER" id="PTHR34382">
    <property type="entry name" value="PTS SYSTEM N,N'-DIACETYLCHITOBIOSE-SPECIFIC EIIA COMPONENT"/>
    <property type="match status" value="1"/>
</dbReference>